<dbReference type="RefSeq" id="WP_006886226.1">
    <property type="nucleotide sequence ID" value="NZ_AFVJ01000005.1"/>
</dbReference>
<name>F9QCK7_9BACT</name>
<dbReference type="AlphaFoldDB" id="F9QCK7"/>
<evidence type="ECO:0000313" key="1">
    <source>
        <dbReference type="EMBL" id="EGS29503.1"/>
    </source>
</evidence>
<protein>
    <submittedName>
        <fullName evidence="1">Uncharacterized protein</fullName>
    </submittedName>
</protein>
<comment type="caution">
    <text evidence="1">The sequence shown here is derived from an EMBL/GenBank/DDBJ whole genome shotgun (WGS) entry which is preliminary data.</text>
</comment>
<keyword evidence="2" id="KW-1185">Reference proteome</keyword>
<sequence>MYKHNNFNILRDNICNLGLDYKNIIDNEVDDLPDLNVIYLQKSVFLNLEKEQELKTS</sequence>
<accession>F9QCK7</accession>
<gene>
    <name evidence="1" type="ORF">GIG_00817</name>
</gene>
<evidence type="ECO:0000313" key="2">
    <source>
        <dbReference type="Proteomes" id="UP000005055"/>
    </source>
</evidence>
<dbReference type="GeneID" id="65654207"/>
<proteinExistence type="predicted"/>
<dbReference type="Proteomes" id="UP000005055">
    <property type="component" value="Unassembled WGS sequence"/>
</dbReference>
<reference evidence="1 2" key="1">
    <citation type="journal article" date="2011" name="J. Bacteriol.">
        <title>Genome Sequence of Duck Pathogen Mycoplasma anatis Strain 1340.</title>
        <authorList>
            <person name="Guo Z."/>
            <person name="Chen P."/>
            <person name="Ren P."/>
            <person name="Kuang S."/>
            <person name="Zhou Z."/>
            <person name="Li Z."/>
            <person name="Liu M."/>
            <person name="Shi D."/>
            <person name="Xiao Y."/>
            <person name="Wang X."/>
            <person name="Zhou R."/>
            <person name="Jin H."/>
            <person name="Bi D."/>
        </authorList>
    </citation>
    <scope>NUCLEOTIDE SEQUENCE [LARGE SCALE GENOMIC DNA]</scope>
    <source>
        <strain evidence="1 2">1340</strain>
    </source>
</reference>
<organism evidence="1 2">
    <name type="scientific">Mycoplasmopsis anatis 1340</name>
    <dbReference type="NCBI Taxonomy" id="1034808"/>
    <lineage>
        <taxon>Bacteria</taxon>
        <taxon>Bacillati</taxon>
        <taxon>Mycoplasmatota</taxon>
        <taxon>Mycoplasmoidales</taxon>
        <taxon>Metamycoplasmataceae</taxon>
        <taxon>Mycoplasmopsis</taxon>
    </lineage>
</organism>
<dbReference type="EMBL" id="AFVJ01000005">
    <property type="protein sequence ID" value="EGS29503.1"/>
    <property type="molecule type" value="Genomic_DNA"/>
</dbReference>